<dbReference type="AlphaFoldDB" id="A0A5J9WER4"/>
<gene>
    <name evidence="2" type="ORF">EJB05_06074</name>
</gene>
<feature type="non-terminal residue" evidence="2">
    <location>
        <position position="1"/>
    </location>
</feature>
<organism evidence="2 3">
    <name type="scientific">Eragrostis curvula</name>
    <name type="common">weeping love grass</name>
    <dbReference type="NCBI Taxonomy" id="38414"/>
    <lineage>
        <taxon>Eukaryota</taxon>
        <taxon>Viridiplantae</taxon>
        <taxon>Streptophyta</taxon>
        <taxon>Embryophyta</taxon>
        <taxon>Tracheophyta</taxon>
        <taxon>Spermatophyta</taxon>
        <taxon>Magnoliopsida</taxon>
        <taxon>Liliopsida</taxon>
        <taxon>Poales</taxon>
        <taxon>Poaceae</taxon>
        <taxon>PACMAD clade</taxon>
        <taxon>Chloridoideae</taxon>
        <taxon>Eragrostideae</taxon>
        <taxon>Eragrostidinae</taxon>
        <taxon>Eragrostis</taxon>
    </lineage>
</organism>
<feature type="region of interest" description="Disordered" evidence="1">
    <location>
        <begin position="98"/>
        <end position="121"/>
    </location>
</feature>
<reference evidence="2 3" key="1">
    <citation type="journal article" date="2019" name="Sci. Rep.">
        <title>A high-quality genome of Eragrostis curvula grass provides insights into Poaceae evolution and supports new strategies to enhance forage quality.</title>
        <authorList>
            <person name="Carballo J."/>
            <person name="Santos B.A.C.M."/>
            <person name="Zappacosta D."/>
            <person name="Garbus I."/>
            <person name="Selva J.P."/>
            <person name="Gallo C.A."/>
            <person name="Diaz A."/>
            <person name="Albertini E."/>
            <person name="Caccamo M."/>
            <person name="Echenique V."/>
        </authorList>
    </citation>
    <scope>NUCLEOTIDE SEQUENCE [LARGE SCALE GENOMIC DNA]</scope>
    <source>
        <strain evidence="3">cv. Victoria</strain>
        <tissue evidence="2">Leaf</tissue>
    </source>
</reference>
<dbReference type="Proteomes" id="UP000324897">
    <property type="component" value="Chromosome 5"/>
</dbReference>
<evidence type="ECO:0000313" key="2">
    <source>
        <dbReference type="EMBL" id="TVU46533.1"/>
    </source>
</evidence>
<dbReference type="Gramene" id="TVU46533">
    <property type="protein sequence ID" value="TVU46533"/>
    <property type="gene ID" value="EJB05_06074"/>
</dbReference>
<evidence type="ECO:0000256" key="1">
    <source>
        <dbReference type="SAM" id="MobiDB-lite"/>
    </source>
</evidence>
<comment type="caution">
    <text evidence="2">The sequence shown here is derived from an EMBL/GenBank/DDBJ whole genome shotgun (WGS) entry which is preliminary data.</text>
</comment>
<dbReference type="EMBL" id="RWGY01000004">
    <property type="protein sequence ID" value="TVU46533.1"/>
    <property type="molecule type" value="Genomic_DNA"/>
</dbReference>
<evidence type="ECO:0000313" key="3">
    <source>
        <dbReference type="Proteomes" id="UP000324897"/>
    </source>
</evidence>
<name>A0A5J9WER4_9POAL</name>
<accession>A0A5J9WER4</accession>
<proteinExistence type="predicted"/>
<sequence length="204" mass="22156">MAVAPREDLGYPDAVLFGILPRLRRRREGLPILGPAEGEKKRWGARRAGACSAGSIASGRRDVRPYAPQRALSVCRRRLSTLDTFCLLLQNKTPRDVVAPQTPPFSRTRRRVGPTADSYAAASPRLASFPSRRKQTCGDEIHRGDVHHGGILRRRSSTPVGGVRIGARASSTATGSIPAGANHCWIQAQSSSEILLQVESRSSR</sequence>
<keyword evidence="3" id="KW-1185">Reference proteome</keyword>
<protein>
    <submittedName>
        <fullName evidence="2">Uncharacterized protein</fullName>
    </submittedName>
</protein>